<dbReference type="Pfam" id="PF13966">
    <property type="entry name" value="zf-RVT"/>
    <property type="match status" value="1"/>
</dbReference>
<name>A0A8S9P9J9_BRACR</name>
<sequence>MWVANYDRLPTRCRLAAWDTSIVKMCLLCGHYDESRDHLFLRCSFSEYIWKEITIRLGYRPFYFHTWTALIAWLDVGDTTGPLTLRRLAAQATIYSSPCLCKDIDRLLRNIILARKNRSKFGCLMQVWLKHTV</sequence>
<dbReference type="Proteomes" id="UP000712600">
    <property type="component" value="Unassembled WGS sequence"/>
</dbReference>
<feature type="domain" description="Reverse transcriptase zinc-binding" evidence="1">
    <location>
        <begin position="1"/>
        <end position="50"/>
    </location>
</feature>
<evidence type="ECO:0000259" key="1">
    <source>
        <dbReference type="Pfam" id="PF13966"/>
    </source>
</evidence>
<dbReference type="InterPro" id="IPR026960">
    <property type="entry name" value="RVT-Znf"/>
</dbReference>
<protein>
    <recommendedName>
        <fullName evidence="1">Reverse transcriptase zinc-binding domain-containing protein</fullName>
    </recommendedName>
</protein>
<dbReference type="EMBL" id="QGKX02001521">
    <property type="protein sequence ID" value="KAF3510871.1"/>
    <property type="molecule type" value="Genomic_DNA"/>
</dbReference>
<reference evidence="2" key="1">
    <citation type="submission" date="2019-12" db="EMBL/GenBank/DDBJ databases">
        <title>Genome sequencing and annotation of Brassica cretica.</title>
        <authorList>
            <person name="Studholme D.J."/>
            <person name="Sarris P."/>
        </authorList>
    </citation>
    <scope>NUCLEOTIDE SEQUENCE</scope>
    <source>
        <strain evidence="2">PFS-109/04</strain>
        <tissue evidence="2">Leaf</tissue>
    </source>
</reference>
<dbReference type="AlphaFoldDB" id="A0A8S9P9J9"/>
<organism evidence="2 3">
    <name type="scientific">Brassica cretica</name>
    <name type="common">Mustard</name>
    <dbReference type="NCBI Taxonomy" id="69181"/>
    <lineage>
        <taxon>Eukaryota</taxon>
        <taxon>Viridiplantae</taxon>
        <taxon>Streptophyta</taxon>
        <taxon>Embryophyta</taxon>
        <taxon>Tracheophyta</taxon>
        <taxon>Spermatophyta</taxon>
        <taxon>Magnoliopsida</taxon>
        <taxon>eudicotyledons</taxon>
        <taxon>Gunneridae</taxon>
        <taxon>Pentapetalae</taxon>
        <taxon>rosids</taxon>
        <taxon>malvids</taxon>
        <taxon>Brassicales</taxon>
        <taxon>Brassicaceae</taxon>
        <taxon>Brassiceae</taxon>
        <taxon>Brassica</taxon>
    </lineage>
</organism>
<gene>
    <name evidence="2" type="ORF">F2Q69_00008064</name>
</gene>
<proteinExistence type="predicted"/>
<evidence type="ECO:0000313" key="3">
    <source>
        <dbReference type="Proteomes" id="UP000712600"/>
    </source>
</evidence>
<accession>A0A8S9P9J9</accession>
<comment type="caution">
    <text evidence="2">The sequence shown here is derived from an EMBL/GenBank/DDBJ whole genome shotgun (WGS) entry which is preliminary data.</text>
</comment>
<evidence type="ECO:0000313" key="2">
    <source>
        <dbReference type="EMBL" id="KAF3510871.1"/>
    </source>
</evidence>